<dbReference type="EMBL" id="JANFQF010000013">
    <property type="protein sequence ID" value="MCQ4120752.1"/>
    <property type="molecule type" value="Genomic_DNA"/>
</dbReference>
<protein>
    <submittedName>
        <fullName evidence="2">Uncharacterized protein</fullName>
    </submittedName>
</protein>
<evidence type="ECO:0000256" key="1">
    <source>
        <dbReference type="SAM" id="Phobius"/>
    </source>
</evidence>
<evidence type="ECO:0000313" key="3">
    <source>
        <dbReference type="Proteomes" id="UP001524501"/>
    </source>
</evidence>
<name>A0ABT1QEY5_9NOCA</name>
<gene>
    <name evidence="2" type="ORF">NOF53_16510</name>
</gene>
<keyword evidence="1" id="KW-1133">Transmembrane helix</keyword>
<feature type="transmembrane region" description="Helical" evidence="1">
    <location>
        <begin position="6"/>
        <end position="27"/>
    </location>
</feature>
<keyword evidence="3" id="KW-1185">Reference proteome</keyword>
<keyword evidence="1" id="KW-0812">Transmembrane</keyword>
<reference evidence="2 3" key="1">
    <citation type="submission" date="2022-07" db="EMBL/GenBank/DDBJ databases">
        <title>Degradation activity of malathion, p-nitrophenol and potential low-temperature adaptation strategy of Rhodococcus sp. FXJ9.536.</title>
        <authorList>
            <person name="Huang J."/>
            <person name="Huang Y."/>
        </authorList>
    </citation>
    <scope>NUCLEOTIDE SEQUENCE [LARGE SCALE GENOMIC DNA]</scope>
    <source>
        <strain evidence="2 3">FXJ9.536</strain>
    </source>
</reference>
<dbReference type="RefSeq" id="WP_255970627.1">
    <property type="nucleotide sequence ID" value="NZ_JANFQF010000013.1"/>
</dbReference>
<sequence>MLGTGIGVMVGLLMVVLLVVPVSFGVAARADATARRLAEAGASDPNTGRMVAVAEAGGRCDQWRRLAMRAWLICGGASVVAVVVVGVLICVG</sequence>
<proteinExistence type="predicted"/>
<evidence type="ECO:0000313" key="2">
    <source>
        <dbReference type="EMBL" id="MCQ4120752.1"/>
    </source>
</evidence>
<comment type="caution">
    <text evidence="2">The sequence shown here is derived from an EMBL/GenBank/DDBJ whole genome shotgun (WGS) entry which is preliminary data.</text>
</comment>
<dbReference type="Proteomes" id="UP001524501">
    <property type="component" value="Unassembled WGS sequence"/>
</dbReference>
<organism evidence="2 3">
    <name type="scientific">Rhodococcus tibetensis</name>
    <dbReference type="NCBI Taxonomy" id="2965064"/>
    <lineage>
        <taxon>Bacteria</taxon>
        <taxon>Bacillati</taxon>
        <taxon>Actinomycetota</taxon>
        <taxon>Actinomycetes</taxon>
        <taxon>Mycobacteriales</taxon>
        <taxon>Nocardiaceae</taxon>
        <taxon>Rhodococcus</taxon>
    </lineage>
</organism>
<feature type="transmembrane region" description="Helical" evidence="1">
    <location>
        <begin position="70"/>
        <end position="89"/>
    </location>
</feature>
<keyword evidence="1" id="KW-0472">Membrane</keyword>
<accession>A0ABT1QEY5</accession>